<keyword evidence="11 12" id="KW-0472">Membrane</keyword>
<keyword evidence="3" id="KW-1003">Cell membrane</keyword>
<evidence type="ECO:0000256" key="11">
    <source>
        <dbReference type="ARBA" id="ARBA00023136"/>
    </source>
</evidence>
<dbReference type="InterPro" id="IPR002585">
    <property type="entry name" value="Cyt-d_ubiquinol_oxidase_su_1"/>
</dbReference>
<dbReference type="PANTHER" id="PTHR30365">
    <property type="entry name" value="CYTOCHROME D UBIQUINOL OXIDASE"/>
    <property type="match status" value="1"/>
</dbReference>
<feature type="transmembrane region" description="Helical" evidence="12">
    <location>
        <begin position="94"/>
        <end position="117"/>
    </location>
</feature>
<keyword evidence="10" id="KW-0408">Iron</keyword>
<comment type="subcellular location">
    <subcellularLocation>
        <location evidence="1">Cell inner membrane</location>
        <topology evidence="1">Multi-pass membrane protein</topology>
    </subcellularLocation>
</comment>
<dbReference type="GO" id="GO:0020037">
    <property type="term" value="F:heme binding"/>
    <property type="evidence" value="ECO:0007669"/>
    <property type="project" value="TreeGrafter"/>
</dbReference>
<evidence type="ECO:0000256" key="3">
    <source>
        <dbReference type="ARBA" id="ARBA00022475"/>
    </source>
</evidence>
<feature type="transmembrane region" description="Helical" evidence="12">
    <location>
        <begin position="53"/>
        <end position="74"/>
    </location>
</feature>
<evidence type="ECO:0000313" key="13">
    <source>
        <dbReference type="EMBL" id="OIQ98865.1"/>
    </source>
</evidence>
<evidence type="ECO:0000256" key="1">
    <source>
        <dbReference type="ARBA" id="ARBA00004429"/>
    </source>
</evidence>
<evidence type="ECO:0000256" key="8">
    <source>
        <dbReference type="ARBA" id="ARBA00022982"/>
    </source>
</evidence>
<reference evidence="13" key="1">
    <citation type="submission" date="2016-10" db="EMBL/GenBank/DDBJ databases">
        <title>Sequence of Gallionella enrichment culture.</title>
        <authorList>
            <person name="Poehlein A."/>
            <person name="Muehling M."/>
            <person name="Daniel R."/>
        </authorList>
    </citation>
    <scope>NUCLEOTIDE SEQUENCE</scope>
</reference>
<dbReference type="PIRSF" id="PIRSF006446">
    <property type="entry name" value="Cyt_quinol_oxidase_1"/>
    <property type="match status" value="1"/>
</dbReference>
<comment type="caution">
    <text evidence="13">The sequence shown here is derived from an EMBL/GenBank/DDBJ whole genome shotgun (WGS) entry which is preliminary data.</text>
</comment>
<keyword evidence="13" id="KW-0560">Oxidoreductase</keyword>
<dbReference type="GO" id="GO:0016682">
    <property type="term" value="F:oxidoreductase activity, acting on diphenols and related substances as donors, oxygen as acceptor"/>
    <property type="evidence" value="ECO:0007669"/>
    <property type="project" value="TreeGrafter"/>
</dbReference>
<keyword evidence="5" id="KW-0349">Heme</keyword>
<feature type="transmembrane region" description="Helical" evidence="12">
    <location>
        <begin position="406"/>
        <end position="428"/>
    </location>
</feature>
<dbReference type="GO" id="GO:0019646">
    <property type="term" value="P:aerobic electron transport chain"/>
    <property type="evidence" value="ECO:0007669"/>
    <property type="project" value="InterPro"/>
</dbReference>
<protein>
    <submittedName>
        <fullName evidence="13">Cytochrome bd-II ubiquinol oxidase subunit 1</fullName>
        <ecNumber evidence="13">1.10.3.10</ecNumber>
    </submittedName>
</protein>
<gene>
    <name evidence="13" type="primary">appC_1</name>
    <name evidence="13" type="ORF">GALL_191070</name>
</gene>
<keyword evidence="8" id="KW-0249">Electron transport</keyword>
<name>A0A1J5RT48_9ZZZZ</name>
<keyword evidence="6 12" id="KW-0812">Transmembrane</keyword>
<feature type="transmembrane region" description="Helical" evidence="12">
    <location>
        <begin position="124"/>
        <end position="145"/>
    </location>
</feature>
<accession>A0A1J5RT48</accession>
<dbReference type="GO" id="GO:0046872">
    <property type="term" value="F:metal ion binding"/>
    <property type="evidence" value="ECO:0007669"/>
    <property type="project" value="UniProtKB-KW"/>
</dbReference>
<evidence type="ECO:0000256" key="9">
    <source>
        <dbReference type="ARBA" id="ARBA00022989"/>
    </source>
</evidence>
<feature type="transmembrane region" description="Helical" evidence="12">
    <location>
        <begin position="20"/>
        <end position="41"/>
    </location>
</feature>
<evidence type="ECO:0000256" key="4">
    <source>
        <dbReference type="ARBA" id="ARBA00022519"/>
    </source>
</evidence>
<feature type="transmembrane region" description="Helical" evidence="12">
    <location>
        <begin position="185"/>
        <end position="209"/>
    </location>
</feature>
<evidence type="ECO:0000256" key="10">
    <source>
        <dbReference type="ARBA" id="ARBA00023004"/>
    </source>
</evidence>
<feature type="transmembrane region" description="Helical" evidence="12">
    <location>
        <begin position="355"/>
        <end position="378"/>
    </location>
</feature>
<organism evidence="13">
    <name type="scientific">mine drainage metagenome</name>
    <dbReference type="NCBI Taxonomy" id="410659"/>
    <lineage>
        <taxon>unclassified sequences</taxon>
        <taxon>metagenomes</taxon>
        <taxon>ecological metagenomes</taxon>
    </lineage>
</organism>
<feature type="transmembrane region" description="Helical" evidence="12">
    <location>
        <begin position="323"/>
        <end position="343"/>
    </location>
</feature>
<dbReference type="Pfam" id="PF01654">
    <property type="entry name" value="Cyt_bd_oxida_I"/>
    <property type="match status" value="1"/>
</dbReference>
<dbReference type="GO" id="GO:0005886">
    <property type="term" value="C:plasma membrane"/>
    <property type="evidence" value="ECO:0007669"/>
    <property type="project" value="UniProtKB-SubCell"/>
</dbReference>
<dbReference type="GO" id="GO:0009055">
    <property type="term" value="F:electron transfer activity"/>
    <property type="evidence" value="ECO:0007669"/>
    <property type="project" value="InterPro"/>
</dbReference>
<dbReference type="EMBL" id="MLJW01000113">
    <property type="protein sequence ID" value="OIQ98865.1"/>
    <property type="molecule type" value="Genomic_DNA"/>
</dbReference>
<dbReference type="AlphaFoldDB" id="A0A1J5RT48"/>
<evidence type="ECO:0000256" key="12">
    <source>
        <dbReference type="SAM" id="Phobius"/>
    </source>
</evidence>
<keyword evidence="7" id="KW-0479">Metal-binding</keyword>
<keyword evidence="2" id="KW-0813">Transport</keyword>
<keyword evidence="9 12" id="KW-1133">Transmembrane helix</keyword>
<feature type="transmembrane region" description="Helical" evidence="12">
    <location>
        <begin position="216"/>
        <end position="237"/>
    </location>
</feature>
<sequence length="459" mass="50485">MSVLLLSRIQFALTITFHYLYPPLSIGLGVLLVVIEALWLITRNPLYHQMARFWTKVFALTFAIGVATGIVMEFEFGTNWATYSRYVGDVFGSALAAEGIFAFFLESGFLAVLLFGWDKVGPKLHFFSTCMVALGAHFSAVWIVIANSWMQTPAGYHIVGTGLHARAEVTDFWAMIFNPSSMQRLAHTLCGAWQAGAWLMVSVGAWYLIHKRHREFALASVKIGLSFAVLASLLTLVTGHKSAEGVARNQPEKLAAFEGLYQTQSHAPLTLFGWVDEKHEQTHGVAVPGLLSWLAHGNTSAEVTGLEATAPADRPPVNFTFQLFHLMVAVGFTMIGLSAWAAWALWRGSLERSRVLLWLMTFAVLGPQIANQAGWWAAEVGRQPWIVYHLLRTSAALSAVVTANQVVASIIMFMLIYALLFAVFLFLLNDKIQHGPDDSDLNPAGKWALGFGIKEGGAK</sequence>
<evidence type="ECO:0000256" key="7">
    <source>
        <dbReference type="ARBA" id="ARBA00022723"/>
    </source>
</evidence>
<dbReference type="PANTHER" id="PTHR30365:SF0">
    <property type="entry name" value="CYTOCHROME BD-I UBIQUINOL OXIDASE SUBUNIT 1"/>
    <property type="match status" value="1"/>
</dbReference>
<dbReference type="EC" id="1.10.3.10" evidence="13"/>
<evidence type="ECO:0000256" key="5">
    <source>
        <dbReference type="ARBA" id="ARBA00022617"/>
    </source>
</evidence>
<proteinExistence type="predicted"/>
<dbReference type="GO" id="GO:0070069">
    <property type="term" value="C:cytochrome complex"/>
    <property type="evidence" value="ECO:0007669"/>
    <property type="project" value="InterPro"/>
</dbReference>
<evidence type="ECO:0000256" key="2">
    <source>
        <dbReference type="ARBA" id="ARBA00022448"/>
    </source>
</evidence>
<keyword evidence="4" id="KW-0997">Cell inner membrane</keyword>
<evidence type="ECO:0000256" key="6">
    <source>
        <dbReference type="ARBA" id="ARBA00022692"/>
    </source>
</evidence>